<name>A0ACB9L4D6_9MYRT</name>
<accession>A0ACB9L4D6</accession>
<organism evidence="1 2">
    <name type="scientific">Melastoma candidum</name>
    <dbReference type="NCBI Taxonomy" id="119954"/>
    <lineage>
        <taxon>Eukaryota</taxon>
        <taxon>Viridiplantae</taxon>
        <taxon>Streptophyta</taxon>
        <taxon>Embryophyta</taxon>
        <taxon>Tracheophyta</taxon>
        <taxon>Spermatophyta</taxon>
        <taxon>Magnoliopsida</taxon>
        <taxon>eudicotyledons</taxon>
        <taxon>Gunneridae</taxon>
        <taxon>Pentapetalae</taxon>
        <taxon>rosids</taxon>
        <taxon>malvids</taxon>
        <taxon>Myrtales</taxon>
        <taxon>Melastomataceae</taxon>
        <taxon>Melastomatoideae</taxon>
        <taxon>Melastomateae</taxon>
        <taxon>Melastoma</taxon>
    </lineage>
</organism>
<comment type="caution">
    <text evidence="1">The sequence shown here is derived from an EMBL/GenBank/DDBJ whole genome shotgun (WGS) entry which is preliminary data.</text>
</comment>
<sequence length="96" mass="10736">MGGNINNSNKNKKKPSPPDSARSTSNPSFSLFGFLKPRRMQKDDGTRDMEAMTSMKLKVRPSDYDRGRYVAEPGIDRKASAFIEKFHASRDSPIAV</sequence>
<reference evidence="2" key="1">
    <citation type="journal article" date="2023" name="Front. Plant Sci.">
        <title>Chromosomal-level genome assembly of Melastoma candidum provides insights into trichome evolution.</title>
        <authorList>
            <person name="Zhong Y."/>
            <person name="Wu W."/>
            <person name="Sun C."/>
            <person name="Zou P."/>
            <person name="Liu Y."/>
            <person name="Dai S."/>
            <person name="Zhou R."/>
        </authorList>
    </citation>
    <scope>NUCLEOTIDE SEQUENCE [LARGE SCALE GENOMIC DNA]</scope>
</reference>
<dbReference type="Proteomes" id="UP001057402">
    <property type="component" value="Chromosome 12"/>
</dbReference>
<dbReference type="EMBL" id="CM042891">
    <property type="protein sequence ID" value="KAI4304237.1"/>
    <property type="molecule type" value="Genomic_DNA"/>
</dbReference>
<protein>
    <submittedName>
        <fullName evidence="1">Uncharacterized protein</fullName>
    </submittedName>
</protein>
<evidence type="ECO:0000313" key="1">
    <source>
        <dbReference type="EMBL" id="KAI4304237.1"/>
    </source>
</evidence>
<evidence type="ECO:0000313" key="2">
    <source>
        <dbReference type="Proteomes" id="UP001057402"/>
    </source>
</evidence>
<keyword evidence="2" id="KW-1185">Reference proteome</keyword>
<gene>
    <name evidence="1" type="ORF">MLD38_039779</name>
</gene>
<proteinExistence type="predicted"/>